<evidence type="ECO:0000313" key="1">
    <source>
        <dbReference type="EMBL" id="CAG8437579.1"/>
    </source>
</evidence>
<organism evidence="1 2">
    <name type="scientific">Dentiscutata heterogama</name>
    <dbReference type="NCBI Taxonomy" id="1316150"/>
    <lineage>
        <taxon>Eukaryota</taxon>
        <taxon>Fungi</taxon>
        <taxon>Fungi incertae sedis</taxon>
        <taxon>Mucoromycota</taxon>
        <taxon>Glomeromycotina</taxon>
        <taxon>Glomeromycetes</taxon>
        <taxon>Diversisporales</taxon>
        <taxon>Gigasporaceae</taxon>
        <taxon>Dentiscutata</taxon>
    </lineage>
</organism>
<comment type="caution">
    <text evidence="1">The sequence shown here is derived from an EMBL/GenBank/DDBJ whole genome shotgun (WGS) entry which is preliminary data.</text>
</comment>
<name>A0ACA9JUU6_9GLOM</name>
<accession>A0ACA9JUU6</accession>
<reference evidence="1" key="1">
    <citation type="submission" date="2021-06" db="EMBL/GenBank/DDBJ databases">
        <authorList>
            <person name="Kallberg Y."/>
            <person name="Tangrot J."/>
            <person name="Rosling A."/>
        </authorList>
    </citation>
    <scope>NUCLEOTIDE SEQUENCE</scope>
    <source>
        <strain evidence="1">IL203A</strain>
    </source>
</reference>
<protein>
    <submittedName>
        <fullName evidence="1">14384_t:CDS:1</fullName>
    </submittedName>
</protein>
<sequence>MAPVRKKKTVKTIKGAEGSVKTTRKSVPLCHVGYCGNVDKYNACRKKRTIGTEVDEGKFGVIKDKAQGRCYFWDTIFSNITVSNTASTIELPTKTGTTNIVGLMEPMTIRFFIVQICDEMMAKKKSYSLEELFVDINELGDRLRFRDPFKPIAEEKLEFSCDTRCDFQTKSLVLCADLNHRICVLSRNTGENIVYTEGNFMLAIVIDYSDWMYKMRLCRFEGPERSLFGNEAKLELGYSGISAFISGGSIEAAWRLDPSSMGGLQGLFSMLKKCCDKDRMQVNT</sequence>
<dbReference type="EMBL" id="CAJVPU010000007">
    <property type="protein sequence ID" value="CAG8437579.1"/>
    <property type="molecule type" value="Genomic_DNA"/>
</dbReference>
<proteinExistence type="predicted"/>
<keyword evidence="2" id="KW-1185">Reference proteome</keyword>
<evidence type="ECO:0000313" key="2">
    <source>
        <dbReference type="Proteomes" id="UP000789702"/>
    </source>
</evidence>
<dbReference type="Proteomes" id="UP000789702">
    <property type="component" value="Unassembled WGS sequence"/>
</dbReference>
<gene>
    <name evidence="1" type="ORF">DHETER_LOCUS19</name>
</gene>